<dbReference type="InterPro" id="IPR041249">
    <property type="entry name" value="HEPN_DZIP3"/>
</dbReference>
<dbReference type="PROSITE" id="PS50088">
    <property type="entry name" value="ANK_REPEAT"/>
    <property type="match status" value="1"/>
</dbReference>
<evidence type="ECO:0000256" key="2">
    <source>
        <dbReference type="SAM" id="Coils"/>
    </source>
</evidence>
<keyword evidence="6" id="KW-1185">Reference proteome</keyword>
<dbReference type="PROSITE" id="PS50297">
    <property type="entry name" value="ANK_REP_REGION"/>
    <property type="match status" value="1"/>
</dbReference>
<evidence type="ECO:0000313" key="5">
    <source>
        <dbReference type="EnsemblMetazoa" id="CLYHEMP004075.1"/>
    </source>
</evidence>
<feature type="coiled-coil region" evidence="2">
    <location>
        <begin position="1272"/>
        <end position="1299"/>
    </location>
</feature>
<accession>A0A7M5V639</accession>
<feature type="region of interest" description="Disordered" evidence="3">
    <location>
        <begin position="952"/>
        <end position="1016"/>
    </location>
</feature>
<feature type="domain" description="DZIP3-like HEPN" evidence="4">
    <location>
        <begin position="57"/>
        <end position="190"/>
    </location>
</feature>
<reference evidence="5" key="1">
    <citation type="submission" date="2021-01" db="UniProtKB">
        <authorList>
            <consortium name="EnsemblMetazoa"/>
        </authorList>
    </citation>
    <scope>IDENTIFICATION</scope>
</reference>
<organism evidence="5 6">
    <name type="scientific">Clytia hemisphaerica</name>
    <dbReference type="NCBI Taxonomy" id="252671"/>
    <lineage>
        <taxon>Eukaryota</taxon>
        <taxon>Metazoa</taxon>
        <taxon>Cnidaria</taxon>
        <taxon>Hydrozoa</taxon>
        <taxon>Hydroidolina</taxon>
        <taxon>Leptothecata</taxon>
        <taxon>Obeliida</taxon>
        <taxon>Clytiidae</taxon>
        <taxon>Clytia</taxon>
    </lineage>
</organism>
<dbReference type="EnsemblMetazoa" id="CLYHEMT004075.1">
    <property type="protein sequence ID" value="CLYHEMP004075.1"/>
    <property type="gene ID" value="CLYHEMG004075"/>
</dbReference>
<dbReference type="InterPro" id="IPR027417">
    <property type="entry name" value="P-loop_NTPase"/>
</dbReference>
<dbReference type="InterPro" id="IPR036770">
    <property type="entry name" value="Ankyrin_rpt-contain_sf"/>
</dbReference>
<dbReference type="Pfam" id="PF18738">
    <property type="entry name" value="HEPN_DZIP3"/>
    <property type="match status" value="1"/>
</dbReference>
<feature type="coiled-coil region" evidence="2">
    <location>
        <begin position="248"/>
        <end position="297"/>
    </location>
</feature>
<proteinExistence type="predicted"/>
<feature type="repeat" description="ANK" evidence="1">
    <location>
        <begin position="1419"/>
        <end position="1451"/>
    </location>
</feature>
<dbReference type="Gene3D" id="3.40.50.300">
    <property type="entry name" value="P-loop containing nucleotide triphosphate hydrolases"/>
    <property type="match status" value="1"/>
</dbReference>
<dbReference type="SMART" id="SM00248">
    <property type="entry name" value="ANK"/>
    <property type="match status" value="2"/>
</dbReference>
<feature type="compositionally biased region" description="Basic and acidic residues" evidence="3">
    <location>
        <begin position="952"/>
        <end position="974"/>
    </location>
</feature>
<dbReference type="Proteomes" id="UP000594262">
    <property type="component" value="Unplaced"/>
</dbReference>
<dbReference type="InterPro" id="IPR002110">
    <property type="entry name" value="Ankyrin_rpt"/>
</dbReference>
<evidence type="ECO:0000313" key="6">
    <source>
        <dbReference type="Proteomes" id="UP000594262"/>
    </source>
</evidence>
<protein>
    <recommendedName>
        <fullName evidence="4">DZIP3-like HEPN domain-containing protein</fullName>
    </recommendedName>
</protein>
<evidence type="ECO:0000259" key="4">
    <source>
        <dbReference type="Pfam" id="PF18738"/>
    </source>
</evidence>
<dbReference type="Pfam" id="PF12796">
    <property type="entry name" value="Ank_2"/>
    <property type="match status" value="1"/>
</dbReference>
<dbReference type="Gene3D" id="1.25.40.20">
    <property type="entry name" value="Ankyrin repeat-containing domain"/>
    <property type="match status" value="1"/>
</dbReference>
<dbReference type="OrthoDB" id="6038521at2759"/>
<dbReference type="SUPFAM" id="SSF52540">
    <property type="entry name" value="P-loop containing nucleoside triphosphate hydrolases"/>
    <property type="match status" value="1"/>
</dbReference>
<keyword evidence="1" id="KW-0040">ANK repeat</keyword>
<name>A0A7M5V639_9CNID</name>
<evidence type="ECO:0000256" key="1">
    <source>
        <dbReference type="PROSITE-ProRule" id="PRU00023"/>
    </source>
</evidence>
<evidence type="ECO:0000256" key="3">
    <source>
        <dbReference type="SAM" id="MobiDB-lite"/>
    </source>
</evidence>
<sequence length="1476" mass="170176">VKDIISLEMGSEFSSLVNTNKYWTKCVLALNVHGKKALLRVFHNDIGGNYAGLPKDPGQLYNFFNQQKNRKILNKLKSSKTLKQDQFDLILPPNSNLCNSNSFDITLIVLLIITFVNIPVPLGGWKKVPNANDQSLAAFVVLIRNLRNLILHGSLDDFDEPYFKKIWKNIKDCLIGLQYDQTMLKDFDELLTNDKVVFDFQDGTDFVDGLFDFDELKGDIKKKFDSNFKQQDKELKKRLFSMKKDILRSALNTLNEVAEKRLEDFKLEMRLERREQMEDLRKDIEHEQDEMKDVQCKIIDDQRKMEEKIDVISQKQKEKLTVPNHTLRTNKTFRVEKITPQDVVFVVNASDVYIIFNIQCCRIGKRRVPQEIESCVHKVSNGLIWLQLRLRMEAPMEYEFTFTIMKNKDKNIESIHEKIELADDVCSHIRRKGKEHKTLVFAHNDGTVNNIHQFKISNGVETTHECQPITTGPSTAKFVRDFYERAKKYYTDHKSVRTFPPTYYLKPTSTSIFVDKLNTSLTKHGDQYSILSEYNPKTHLKLLGLDKISFESIIRNLPESFYKNCVVMVHAKKSCVCVFVVIDDISKLAENLKALNNILKTIYFASFELFCTEYLGITGTLVFPDKEMKDLGHLMHLNIPEKSETLFITKQDFQENDFEQWINNLFKTIRSDFNTIRSKDFQSNFDLFHTLCGTLMTVMAQTTQFLPRVCENDTDQVKTILLNGEQIECITNPAKHKLIKACFGSGKTVLLIEMIRSILKEKDPKNFILFLSYDPFSALDKKLTEILKSISKEEKVPDDHYLNLKAMSLTDAIADAEFPVSDVFNLSSTPKRNIGDVLLHIKNKHPEKKVHFFVDEVPCEMFTSGYSKEFFKYLNVDFKDNTVVFSLQSVEKKREIVQEGRTEKSSEIDIESTGMTLLKLTKTMRMSRTLHDLKEILEKEIESTSYSIPLEMKKKKEEEDNDKENPTNEEKLDYVESVGEDGPVSGARLTSTKESVEEERSGSAFGNDSEDEQKSSTLTYLHDPEKILKSTGDDASYEVVKTLNTSVKFVDADCGHDFPSEILPRLFYFDKNFTFNSVDAITTLSIILRQCLESRNEEGVALICNNIQEVRMTEAALMKSKTRKPVVFAPYLDIDVPLQKLKVDLVKNLENTDNVLISDYRTLRGLEVSHSIIIVDEEDIIGPNLLVEMITRTITDLDILVLPKTNKQSPQTTIQNAFQKFDKQKLIHKTIVKVTKFNEATTSVELQGNGGETEHLETLTLTDEDRKRFDGIKKLSKDNEQLQESIRKLITNVNQFQLMTNKWDGKRMESVTFNDRATLSFDDVWKILDENKFEEIFCQNPNIVNSLRGSGGLTLLMWAVLEDRFDVFVHLMEYPQDFSLVDVYGHNVLHRVGLNGTVRYLEMFGQQTIEMLINRRSKGNNTPLHVAAWNNRHDVIRWLLAKGANPELKGGDGRRPDEHRKCDGVTKKIFRSFRSS</sequence>
<keyword evidence="2" id="KW-0175">Coiled coil</keyword>
<dbReference type="SUPFAM" id="SSF48403">
    <property type="entry name" value="Ankyrin repeat"/>
    <property type="match status" value="1"/>
</dbReference>